<dbReference type="GO" id="GO:0005634">
    <property type="term" value="C:nucleus"/>
    <property type="evidence" value="ECO:0007669"/>
    <property type="project" value="UniProtKB-SubCell"/>
</dbReference>
<keyword evidence="2" id="KW-0539">Nucleus</keyword>
<dbReference type="OrthoDB" id="663550at2759"/>
<dbReference type="InterPro" id="IPR014002">
    <property type="entry name" value="Agenet_dom_plant"/>
</dbReference>
<comment type="subcellular location">
    <subcellularLocation>
        <location evidence="1">Nucleus</location>
    </subcellularLocation>
</comment>
<dbReference type="PANTHER" id="PTHR31917:SF146">
    <property type="entry name" value="PLANT TUDOR-LIKE RNA-BINDING PROTEIN-RELATED"/>
    <property type="match status" value="1"/>
</dbReference>
<dbReference type="Proteomes" id="UP000737018">
    <property type="component" value="Unassembled WGS sequence"/>
</dbReference>
<proteinExistence type="predicted"/>
<evidence type="ECO:0000259" key="3">
    <source>
        <dbReference type="PROSITE" id="PS51138"/>
    </source>
</evidence>
<dbReference type="Pfam" id="PF03735">
    <property type="entry name" value="ENT"/>
    <property type="match status" value="1"/>
</dbReference>
<protein>
    <recommendedName>
        <fullName evidence="3">ENT domain-containing protein</fullName>
    </recommendedName>
</protein>
<evidence type="ECO:0000256" key="1">
    <source>
        <dbReference type="ARBA" id="ARBA00004123"/>
    </source>
</evidence>
<gene>
    <name evidence="4" type="ORF">CMV_003624</name>
</gene>
<evidence type="ECO:0000313" key="5">
    <source>
        <dbReference type="Proteomes" id="UP000737018"/>
    </source>
</evidence>
<dbReference type="SMART" id="SM00743">
    <property type="entry name" value="Agenet"/>
    <property type="match status" value="2"/>
</dbReference>
<dbReference type="Pfam" id="PF05641">
    <property type="entry name" value="Agenet"/>
    <property type="match status" value="1"/>
</dbReference>
<evidence type="ECO:0000256" key="2">
    <source>
        <dbReference type="ARBA" id="ARBA00023242"/>
    </source>
</evidence>
<dbReference type="InterPro" id="IPR005491">
    <property type="entry name" value="ENT_dom"/>
</dbReference>
<dbReference type="AlphaFoldDB" id="A0A8J4VV04"/>
<feature type="domain" description="ENT" evidence="3">
    <location>
        <begin position="367"/>
        <end position="431"/>
    </location>
</feature>
<organism evidence="4 5">
    <name type="scientific">Castanea mollissima</name>
    <name type="common">Chinese chestnut</name>
    <dbReference type="NCBI Taxonomy" id="60419"/>
    <lineage>
        <taxon>Eukaryota</taxon>
        <taxon>Viridiplantae</taxon>
        <taxon>Streptophyta</taxon>
        <taxon>Embryophyta</taxon>
        <taxon>Tracheophyta</taxon>
        <taxon>Spermatophyta</taxon>
        <taxon>Magnoliopsida</taxon>
        <taxon>eudicotyledons</taxon>
        <taxon>Gunneridae</taxon>
        <taxon>Pentapetalae</taxon>
        <taxon>rosids</taxon>
        <taxon>fabids</taxon>
        <taxon>Fagales</taxon>
        <taxon>Fagaceae</taxon>
        <taxon>Castanea</taxon>
    </lineage>
</organism>
<dbReference type="EMBL" id="JRKL02000294">
    <property type="protein sequence ID" value="KAF3972913.1"/>
    <property type="molecule type" value="Genomic_DNA"/>
</dbReference>
<evidence type="ECO:0000313" key="4">
    <source>
        <dbReference type="EMBL" id="KAF3972913.1"/>
    </source>
</evidence>
<dbReference type="InterPro" id="IPR008395">
    <property type="entry name" value="Agenet-like_dom"/>
</dbReference>
<dbReference type="Gene3D" id="1.10.1240.40">
    <property type="entry name" value="ENT domain"/>
    <property type="match status" value="1"/>
</dbReference>
<accession>A0A8J4VV04</accession>
<comment type="caution">
    <text evidence="4">The sequence shown here is derived from an EMBL/GenBank/DDBJ whole genome shotgun (WGS) entry which is preliminary data.</text>
</comment>
<keyword evidence="5" id="KW-1185">Reference proteome</keyword>
<dbReference type="PANTHER" id="PTHR31917">
    <property type="entry name" value="AGENET DOMAIN-CONTAINING PROTEIN-RELATED"/>
    <property type="match status" value="1"/>
</dbReference>
<reference evidence="4" key="1">
    <citation type="submission" date="2020-03" db="EMBL/GenBank/DDBJ databases">
        <title>Castanea mollissima Vanexum genome sequencing.</title>
        <authorList>
            <person name="Staton M."/>
        </authorList>
    </citation>
    <scope>NUCLEOTIDE SEQUENCE</scope>
    <source>
        <tissue evidence="4">Leaf</tissue>
    </source>
</reference>
<sequence length="431" mass="48180">MIEKGRKVFVILSSVLALAIMRFLNGSKVEVLKNKQVPPGEWHCAKIISGNGHTYSVMYEGSLEITAEVVVERVPRKAIRPCPPPMETMDDWAVGDVAEVFNVGSWRMAMILKVWGGDYHLVRLLGSSEKFRVHKSNIRVRQVWQDDKWVVIRKGPSNSLLVKSNEPSSLNFHQMTSEFLPHDTRKKMQAGNTCLAAQDNTCLQEAHVVSSRTLKRKSPYCSTHTEAYSVKMRGIEKESERQRVISESTSSLLEKVDAVAYPQANLGEKYTHDSFNKQTTGYFDLERVNQNGSILIFHGRILEPIHCDGDASSVGSCSVVTDSSNRLSGHIFSCPPQDANTLNSDADSCYDCRDGEGRGALSLKDNLATSIDRLELHDYRSTLEAIYASGPLSWEQEALLTNLRVSFNISNDEHLMEIRNLKSAGYGLHLS</sequence>
<dbReference type="InterPro" id="IPR036142">
    <property type="entry name" value="ENT_dom-like_sf"/>
</dbReference>
<dbReference type="SUPFAM" id="SSF158639">
    <property type="entry name" value="ENT-like"/>
    <property type="match status" value="1"/>
</dbReference>
<name>A0A8J4VV04_9ROSI</name>
<dbReference type="SMART" id="SM01191">
    <property type="entry name" value="ENT"/>
    <property type="match status" value="1"/>
</dbReference>
<dbReference type="PROSITE" id="PS51138">
    <property type="entry name" value="ENT"/>
    <property type="match status" value="1"/>
</dbReference>